<dbReference type="Pfam" id="PF00557">
    <property type="entry name" value="Peptidase_M24"/>
    <property type="match status" value="1"/>
</dbReference>
<dbReference type="Pfam" id="PF16188">
    <property type="entry name" value="Peptidase_M24_C"/>
    <property type="match status" value="1"/>
</dbReference>
<feature type="domain" description="Peptidase M24" evidence="4">
    <location>
        <begin position="307"/>
        <end position="519"/>
    </location>
</feature>
<keyword evidence="2" id="KW-0479">Metal-binding</keyword>
<feature type="domain" description="Creatinase N-terminal" evidence="5">
    <location>
        <begin position="6"/>
        <end position="131"/>
    </location>
</feature>
<dbReference type="EMBL" id="MVDD01000010">
    <property type="protein sequence ID" value="PKQ62043.1"/>
    <property type="molecule type" value="Genomic_DNA"/>
</dbReference>
<dbReference type="PANTHER" id="PTHR43763">
    <property type="entry name" value="XAA-PRO AMINOPEPTIDASE 1"/>
    <property type="match status" value="1"/>
</dbReference>
<accession>A0A2N3HVI3</accession>
<dbReference type="InterPro" id="IPR033740">
    <property type="entry name" value="Pept_M24B"/>
</dbReference>
<evidence type="ECO:0000313" key="8">
    <source>
        <dbReference type="Proteomes" id="UP000233535"/>
    </source>
</evidence>
<dbReference type="GO" id="GO:0005737">
    <property type="term" value="C:cytoplasm"/>
    <property type="evidence" value="ECO:0007669"/>
    <property type="project" value="UniProtKB-ARBA"/>
</dbReference>
<dbReference type="InterPro" id="IPR036005">
    <property type="entry name" value="Creatinase/aminopeptidase-like"/>
</dbReference>
<dbReference type="GO" id="GO:0046872">
    <property type="term" value="F:metal ion binding"/>
    <property type="evidence" value="ECO:0007669"/>
    <property type="project" value="UniProtKB-KW"/>
</dbReference>
<dbReference type="Gene3D" id="3.40.350.10">
    <property type="entry name" value="Creatinase/prolidase N-terminal domain"/>
    <property type="match status" value="2"/>
</dbReference>
<dbReference type="InterPro" id="IPR000994">
    <property type="entry name" value="Pept_M24"/>
</dbReference>
<dbReference type="PANTHER" id="PTHR43763:SF6">
    <property type="entry name" value="XAA-PRO AMINOPEPTIDASE 1"/>
    <property type="match status" value="1"/>
</dbReference>
<organism evidence="7 8">
    <name type="scientific">Labilibaculum filiforme</name>
    <dbReference type="NCBI Taxonomy" id="1940526"/>
    <lineage>
        <taxon>Bacteria</taxon>
        <taxon>Pseudomonadati</taxon>
        <taxon>Bacteroidota</taxon>
        <taxon>Bacteroidia</taxon>
        <taxon>Marinilabiliales</taxon>
        <taxon>Marinifilaceae</taxon>
        <taxon>Labilibaculum</taxon>
    </lineage>
</organism>
<name>A0A2N3HVI3_9BACT</name>
<dbReference type="Gene3D" id="3.90.230.10">
    <property type="entry name" value="Creatinase/methionine aminopeptidase superfamily"/>
    <property type="match status" value="1"/>
</dbReference>
<evidence type="ECO:0000259" key="6">
    <source>
        <dbReference type="Pfam" id="PF16188"/>
    </source>
</evidence>
<reference evidence="7 8" key="1">
    <citation type="journal article" date="2017" name="Front. Microbiol.">
        <title>Labilibaculum manganireducens gen. nov., sp. nov. and Labilibaculum filiforme sp. nov., Novel Bacteroidetes Isolated from Subsurface Sediments of the Baltic Sea.</title>
        <authorList>
            <person name="Vandieken V."/>
            <person name="Marshall I.P."/>
            <person name="Niemann H."/>
            <person name="Engelen B."/>
            <person name="Cypionka H."/>
        </authorList>
    </citation>
    <scope>NUCLEOTIDE SEQUENCE [LARGE SCALE GENOMIC DNA]</scope>
    <source>
        <strain evidence="7 8">59.16B</strain>
    </source>
</reference>
<sequence length="590" mass="67038">MTVAERVNALRSLMHEKNIHAYIITSSDPHMSEYVPDKWTTRQWMSGFTGSAGTLVITQEKAGLWTDSRYFLQAETQLQGSGIKLFKMGTAGTPSQNEWLSEELPVNPNIGFDGTCYSAAQTRELKNKLGDLGIHIIEEFDLVDEIWVNRPALPNNTIFDHEVCFSGQSRYSKLMKIRKKMEECECNFHFVGSLDDVAWIFNIRGSDIDYNPLALAYAVIGVESATLYISEDYISNELIQKLAEDQIYIADYAQIFNDLLEIPGSASVLLDINRTNLNVFRSICSNIVERENPSQLLKSIKNEVEIEGMKNAMKKDGVALTHFYYWLEENIGKNKITEFTVMNKLKEFRSYQENFKGESFGSIVGYKDHGAHPHYSTTPESDVEIKAEGLLLIDSGAQFLEGTTDITRTIPMGELNEEEKTDFTLVLKGMIQLAMAKFPQGTRGCNLDILARQALWHKGKNYGHGTGHGVGCFMNVHEGPQSIRQEIKDQALLPGMITSDEPGFYREGHYGIRHENLILCCLEESTPFGEFLNFETITLCHFETKGIIIELLTPEERTWLNDYHQKVYEALSPELDDKHQNWLKEKTKNI</sequence>
<dbReference type="InterPro" id="IPR000587">
    <property type="entry name" value="Creatinase_N"/>
</dbReference>
<dbReference type="SUPFAM" id="SSF53092">
    <property type="entry name" value="Creatinase/prolidase N-terminal domain"/>
    <property type="match status" value="1"/>
</dbReference>
<proteinExistence type="inferred from homology"/>
<dbReference type="Pfam" id="PF16189">
    <property type="entry name" value="Creatinase_N_2"/>
    <property type="match status" value="1"/>
</dbReference>
<comment type="similarity">
    <text evidence="1">Belongs to the peptidase M24B family.</text>
</comment>
<evidence type="ECO:0000256" key="2">
    <source>
        <dbReference type="ARBA" id="ARBA00022723"/>
    </source>
</evidence>
<dbReference type="OrthoDB" id="9806388at2"/>
<evidence type="ECO:0000313" key="7">
    <source>
        <dbReference type="EMBL" id="PKQ62043.1"/>
    </source>
</evidence>
<evidence type="ECO:0000256" key="1">
    <source>
        <dbReference type="ARBA" id="ARBA00008766"/>
    </source>
</evidence>
<dbReference type="Proteomes" id="UP000233535">
    <property type="component" value="Unassembled WGS sequence"/>
</dbReference>
<dbReference type="FunFam" id="3.90.230.10:FF:000009">
    <property type="entry name" value="xaa-Pro aminopeptidase 2"/>
    <property type="match status" value="1"/>
</dbReference>
<evidence type="ECO:0000259" key="5">
    <source>
        <dbReference type="Pfam" id="PF01321"/>
    </source>
</evidence>
<dbReference type="FunFam" id="3.40.350.10:FF:000003">
    <property type="entry name" value="Xaa-pro aminopeptidase P"/>
    <property type="match status" value="1"/>
</dbReference>
<evidence type="ECO:0000259" key="4">
    <source>
        <dbReference type="Pfam" id="PF00557"/>
    </source>
</evidence>
<dbReference type="SUPFAM" id="SSF55920">
    <property type="entry name" value="Creatinase/aminopeptidase"/>
    <property type="match status" value="1"/>
</dbReference>
<protein>
    <recommendedName>
        <fullName evidence="9">Xaa-Pro aminopeptidase</fullName>
    </recommendedName>
</protein>
<evidence type="ECO:0008006" key="9">
    <source>
        <dbReference type="Google" id="ProtNLM"/>
    </source>
</evidence>
<comment type="caution">
    <text evidence="7">The sequence shown here is derived from an EMBL/GenBank/DDBJ whole genome shotgun (WGS) entry which is preliminary data.</text>
</comment>
<gene>
    <name evidence="7" type="ORF">BZG02_13980</name>
</gene>
<dbReference type="InterPro" id="IPR029149">
    <property type="entry name" value="Creatin/AminoP/Spt16_N"/>
</dbReference>
<feature type="domain" description="Peptidase M24 C-terminal" evidence="6">
    <location>
        <begin position="530"/>
        <end position="590"/>
    </location>
</feature>
<keyword evidence="8" id="KW-1185">Reference proteome</keyword>
<keyword evidence="3" id="KW-0378">Hydrolase</keyword>
<dbReference type="RefSeq" id="WP_101262071.1">
    <property type="nucleotide sequence ID" value="NZ_MVDD01000010.1"/>
</dbReference>
<dbReference type="Pfam" id="PF01321">
    <property type="entry name" value="Creatinase_N"/>
    <property type="match status" value="1"/>
</dbReference>
<dbReference type="AlphaFoldDB" id="A0A2N3HVI3"/>
<dbReference type="InterPro" id="IPR032416">
    <property type="entry name" value="Peptidase_M24_C"/>
</dbReference>
<dbReference type="CDD" id="cd01085">
    <property type="entry name" value="APP"/>
    <property type="match status" value="1"/>
</dbReference>
<dbReference type="GO" id="GO:0070006">
    <property type="term" value="F:metalloaminopeptidase activity"/>
    <property type="evidence" value="ECO:0007669"/>
    <property type="project" value="InterPro"/>
</dbReference>
<evidence type="ECO:0000256" key="3">
    <source>
        <dbReference type="ARBA" id="ARBA00022801"/>
    </source>
</evidence>
<dbReference type="InterPro" id="IPR050422">
    <property type="entry name" value="X-Pro_aminopeptidase_P"/>
</dbReference>